<feature type="region of interest" description="Disordered" evidence="1">
    <location>
        <begin position="87"/>
        <end position="125"/>
    </location>
</feature>
<gene>
    <name evidence="2" type="ORF">PIB30_098941</name>
</gene>
<dbReference type="EMBL" id="JASCZI010123417">
    <property type="protein sequence ID" value="MED6165372.1"/>
    <property type="molecule type" value="Genomic_DNA"/>
</dbReference>
<comment type="caution">
    <text evidence="2">The sequence shown here is derived from an EMBL/GenBank/DDBJ whole genome shotgun (WGS) entry which is preliminary data.</text>
</comment>
<reference evidence="2 3" key="1">
    <citation type="journal article" date="2023" name="Plants (Basel)">
        <title>Bridging the Gap: Combining Genomics and Transcriptomics Approaches to Understand Stylosanthes scabra, an Orphan Legume from the Brazilian Caatinga.</title>
        <authorList>
            <person name="Ferreira-Neto J.R.C."/>
            <person name="da Silva M.D."/>
            <person name="Binneck E."/>
            <person name="de Melo N.F."/>
            <person name="da Silva R.H."/>
            <person name="de Melo A.L.T.M."/>
            <person name="Pandolfi V."/>
            <person name="Bustamante F.O."/>
            <person name="Brasileiro-Vidal A.C."/>
            <person name="Benko-Iseppon A.M."/>
        </authorList>
    </citation>
    <scope>NUCLEOTIDE SEQUENCE [LARGE SCALE GENOMIC DNA]</scope>
    <source>
        <tissue evidence="2">Leaves</tissue>
    </source>
</reference>
<evidence type="ECO:0000313" key="2">
    <source>
        <dbReference type="EMBL" id="MED6165372.1"/>
    </source>
</evidence>
<evidence type="ECO:0000313" key="3">
    <source>
        <dbReference type="Proteomes" id="UP001341840"/>
    </source>
</evidence>
<name>A0ABU6UXH8_9FABA</name>
<keyword evidence="3" id="KW-1185">Reference proteome</keyword>
<dbReference type="Proteomes" id="UP001341840">
    <property type="component" value="Unassembled WGS sequence"/>
</dbReference>
<feature type="compositionally biased region" description="Basic and acidic residues" evidence="1">
    <location>
        <begin position="101"/>
        <end position="112"/>
    </location>
</feature>
<sequence>MDLSVGLRTDNGFSSNLPLNRKLENHLGTGEPFGNWSVGPDRDRDRGLAKNREFGIEVLIIELDLSVGLRTDNGFSSNLPLNRKLENHLGTSEPFGNRSVGPDRDQARDLSAQRRAPTGRYDPKAARNPSLLITQNLPTTTVRPRRVVFVLCRSRSSPCLVRHSLVSSHPTPVFAVTAAAFPPSLLLPCRRVRFGWLLQRACSANLPASNNGTLSANPAELNTVYIYILAMLRMRQRTENLE</sequence>
<protein>
    <submittedName>
        <fullName evidence="2">Uncharacterized protein</fullName>
    </submittedName>
</protein>
<organism evidence="2 3">
    <name type="scientific">Stylosanthes scabra</name>
    <dbReference type="NCBI Taxonomy" id="79078"/>
    <lineage>
        <taxon>Eukaryota</taxon>
        <taxon>Viridiplantae</taxon>
        <taxon>Streptophyta</taxon>
        <taxon>Embryophyta</taxon>
        <taxon>Tracheophyta</taxon>
        <taxon>Spermatophyta</taxon>
        <taxon>Magnoliopsida</taxon>
        <taxon>eudicotyledons</taxon>
        <taxon>Gunneridae</taxon>
        <taxon>Pentapetalae</taxon>
        <taxon>rosids</taxon>
        <taxon>fabids</taxon>
        <taxon>Fabales</taxon>
        <taxon>Fabaceae</taxon>
        <taxon>Papilionoideae</taxon>
        <taxon>50 kb inversion clade</taxon>
        <taxon>dalbergioids sensu lato</taxon>
        <taxon>Dalbergieae</taxon>
        <taxon>Pterocarpus clade</taxon>
        <taxon>Stylosanthes</taxon>
    </lineage>
</organism>
<accession>A0ABU6UXH8</accession>
<evidence type="ECO:0000256" key="1">
    <source>
        <dbReference type="SAM" id="MobiDB-lite"/>
    </source>
</evidence>
<proteinExistence type="predicted"/>